<organism evidence="4">
    <name type="scientific">Lygus hesperus</name>
    <name type="common">Western plant bug</name>
    <dbReference type="NCBI Taxonomy" id="30085"/>
    <lineage>
        <taxon>Eukaryota</taxon>
        <taxon>Metazoa</taxon>
        <taxon>Ecdysozoa</taxon>
        <taxon>Arthropoda</taxon>
        <taxon>Hexapoda</taxon>
        <taxon>Insecta</taxon>
        <taxon>Pterygota</taxon>
        <taxon>Neoptera</taxon>
        <taxon>Paraneoptera</taxon>
        <taxon>Hemiptera</taxon>
        <taxon>Heteroptera</taxon>
        <taxon>Panheteroptera</taxon>
        <taxon>Cimicomorpha</taxon>
        <taxon>Miridae</taxon>
        <taxon>Mirini</taxon>
        <taxon>Lygus</taxon>
    </lineage>
</organism>
<dbReference type="InterPro" id="IPR036928">
    <property type="entry name" value="AS_sf"/>
</dbReference>
<feature type="non-terminal residue" evidence="4">
    <location>
        <position position="1"/>
    </location>
</feature>
<comment type="similarity">
    <text evidence="1">Belongs to the amidase family.</text>
</comment>
<evidence type="ECO:0000313" key="4">
    <source>
        <dbReference type="EMBL" id="JAG29527.1"/>
    </source>
</evidence>
<dbReference type="GO" id="GO:0017064">
    <property type="term" value="F:fatty acid amide hydrolase activity"/>
    <property type="evidence" value="ECO:0007669"/>
    <property type="project" value="TreeGrafter"/>
</dbReference>
<accession>A0A0A9Y8X8</accession>
<evidence type="ECO:0000256" key="1">
    <source>
        <dbReference type="ARBA" id="ARBA00009199"/>
    </source>
</evidence>
<sequence length="210" mass="22522">NPWNKRFTTGGSSGGDAGLVAYRAVPIGIGSDIGGSLRIPSHYCGVYTLKPTPQRISRRGCVAPTLDGLSGQQNIQVAPGPIANCVEDIVLVMKSWLVPEMSILDPYVPYTGFNTPMYEGAITTYDELVAAPSAPAPSTQGKKLTVGYYTFDGYTDICETGNRAVKLAVDVLRTNGHTCKEFSPPNVESAVYLYMSVFSSDGKMRNILQA</sequence>
<dbReference type="GO" id="GO:0004040">
    <property type="term" value="F:amidase activity"/>
    <property type="evidence" value="ECO:0007669"/>
    <property type="project" value="TreeGrafter"/>
</dbReference>
<evidence type="ECO:0000256" key="2">
    <source>
        <dbReference type="ARBA" id="ARBA00022801"/>
    </source>
</evidence>
<dbReference type="Pfam" id="PF01425">
    <property type="entry name" value="Amidase"/>
    <property type="match status" value="1"/>
</dbReference>
<reference evidence="4" key="2">
    <citation type="submission" date="2014-07" db="EMBL/GenBank/DDBJ databases">
        <authorList>
            <person name="Hull J."/>
        </authorList>
    </citation>
    <scope>NUCLEOTIDE SEQUENCE</scope>
</reference>
<dbReference type="SUPFAM" id="SSF75304">
    <property type="entry name" value="Amidase signature (AS) enzymes"/>
    <property type="match status" value="1"/>
</dbReference>
<protein>
    <submittedName>
        <fullName evidence="4">Vitamin D3 hydroxylase-associated protein</fullName>
    </submittedName>
</protein>
<dbReference type="Gene3D" id="3.90.1300.10">
    <property type="entry name" value="Amidase signature (AS) domain"/>
    <property type="match status" value="1"/>
</dbReference>
<proteinExistence type="inferred from homology"/>
<keyword evidence="2" id="KW-0378">Hydrolase</keyword>
<feature type="domain" description="Amidase" evidence="3">
    <location>
        <begin position="1"/>
        <end position="203"/>
    </location>
</feature>
<dbReference type="PANTHER" id="PTHR45847:SF6">
    <property type="entry name" value="FATTY ACID AMIDE HYDROLASE"/>
    <property type="match status" value="1"/>
</dbReference>
<dbReference type="InterPro" id="IPR020556">
    <property type="entry name" value="Amidase_CS"/>
</dbReference>
<dbReference type="InterPro" id="IPR023631">
    <property type="entry name" value="Amidase_dom"/>
</dbReference>
<gene>
    <name evidence="4" type="primary">VDHAP</name>
    <name evidence="4" type="ORF">CM83_101353</name>
</gene>
<dbReference type="AlphaFoldDB" id="A0A0A9Y8X8"/>
<evidence type="ECO:0000259" key="3">
    <source>
        <dbReference type="Pfam" id="PF01425"/>
    </source>
</evidence>
<reference evidence="4" key="1">
    <citation type="journal article" date="2014" name="PLoS ONE">
        <title>Transcriptome-Based Identification of ABC Transporters in the Western Tarnished Plant Bug Lygus hesperus.</title>
        <authorList>
            <person name="Hull J.J."/>
            <person name="Chaney K."/>
            <person name="Geib S.M."/>
            <person name="Fabrick J.A."/>
            <person name="Brent C.S."/>
            <person name="Walsh D."/>
            <person name="Lavine L.C."/>
        </authorList>
    </citation>
    <scope>NUCLEOTIDE SEQUENCE</scope>
</reference>
<dbReference type="EMBL" id="GBHO01014077">
    <property type="protein sequence ID" value="JAG29527.1"/>
    <property type="molecule type" value="Transcribed_RNA"/>
</dbReference>
<dbReference type="PROSITE" id="PS00571">
    <property type="entry name" value="AMIDASES"/>
    <property type="match status" value="1"/>
</dbReference>
<dbReference type="InterPro" id="IPR052096">
    <property type="entry name" value="Endocannabinoid_amidase"/>
</dbReference>
<name>A0A0A9Y8X8_LYGHE</name>
<dbReference type="PANTHER" id="PTHR45847">
    <property type="entry name" value="FATTY ACID AMIDE HYDROLASE"/>
    <property type="match status" value="1"/>
</dbReference>
<dbReference type="GO" id="GO:0009062">
    <property type="term" value="P:fatty acid catabolic process"/>
    <property type="evidence" value="ECO:0007669"/>
    <property type="project" value="TreeGrafter"/>
</dbReference>